<feature type="coiled-coil region" evidence="1">
    <location>
        <begin position="17"/>
        <end position="104"/>
    </location>
</feature>
<name>A0A9Q5HQR1_SANBA</name>
<sequence length="1011" mass="111965">MASDVVLSSDHPLVLELESLQEAVDHFQSEAHRATVQLRHQSLDHATLLKHLHALENENTFLRTELQVHRATGPVGAHRDALQVQELTLALRRLSDKLDLTEKAVLERNEELTSVQSERDSAKKAEASAMETAKRLRSEVNASNARERDLARRVKASEEQRRMTDLAVEEYASLVRSLEGRSSISRTNGSGASDSTRNSLDGLMHARQGLQKLLQDSNYDSEQLHAEIDRLRDLLESTRSELEVERAMALEHKQTLARIQLELHQLKCDDNAAAKMVSRYMKFSQSSTDLLHGAIEKLKARQEGITTSYEARLQQLEDRLASEKRQSEMLRRALDELTEDISREAYGRRREIVLRLLLLAREEMFTERLRRWLLRSHEILQKMHSPEKEDSEAVFEKILEGAQSILTLLNGTNLPVSSAARLFAAHATVKVLQVELQREMDKRLYFEYQLANSRSEPIRTKGLVARRVVLSDSPGSSVITRTEPSEVPPNSINPTSCSTDRHTDRTTHVPDDLVEQNEHKLFADAPDSKSGPSERVGDDLSLDGRCRKGSDHALMSSSIVGESVSNENKDGVRSTIPASASGSDTYNGSLEATSERLGQSDALDSNGLSEEPGTHSHGVDETLVSAVQQIEVGMGSGSGAQINSANGLSSSRGTEAKEVLDEGAVVASHQVPTQEHAGIETLSTLPQLSMPQDERYRSSSSLRLEGSDYCVSETSDLKGNSNEALLSKLADVDERYADMQRSFRDCHLALQNLQQASTGAPNPNIFNIAIERLSDYCEDARVELEIRISDEERVAKGFQTLLSVPGAFSDEVNEQEVLRQIEAFLDGSDPAVQRSQEILKRKLDDLEHDIASIKYAMHSSASPMLASEDLQEPTKVQNNSGWTSWTGSILGSSRSPSPAPSFGAVMTSPHLRHSSSTRSLRGETNNVTNPLANLRLRVPMPNNFHHQGEHPPSPTKQRARHRAMPNLLGLGLRGGLRQGISRSSLSFTSNLNTSANPASDKESRDLDNDIE</sequence>
<feature type="compositionally biased region" description="Polar residues" evidence="2">
    <location>
        <begin position="681"/>
        <end position="690"/>
    </location>
</feature>
<dbReference type="EMBL" id="LNZH02000216">
    <property type="protein sequence ID" value="OCB84200.1"/>
    <property type="molecule type" value="Genomic_DNA"/>
</dbReference>
<dbReference type="Proteomes" id="UP000757232">
    <property type="component" value="Unassembled WGS sequence"/>
</dbReference>
<evidence type="ECO:0000256" key="2">
    <source>
        <dbReference type="SAM" id="MobiDB-lite"/>
    </source>
</evidence>
<accession>A0A9Q5HQR1</accession>
<feature type="region of interest" description="Disordered" evidence="2">
    <location>
        <begin position="871"/>
        <end position="926"/>
    </location>
</feature>
<evidence type="ECO:0000313" key="4">
    <source>
        <dbReference type="Proteomes" id="UP000757232"/>
    </source>
</evidence>
<evidence type="ECO:0000313" key="3">
    <source>
        <dbReference type="EMBL" id="OCB84200.1"/>
    </source>
</evidence>
<keyword evidence="4" id="KW-1185">Reference proteome</keyword>
<feature type="compositionally biased region" description="Basic and acidic residues" evidence="2">
    <location>
        <begin position="999"/>
        <end position="1011"/>
    </location>
</feature>
<feature type="compositionally biased region" description="Polar residues" evidence="2">
    <location>
        <begin position="576"/>
        <end position="592"/>
    </location>
</feature>
<proteinExistence type="predicted"/>
<reference evidence="3" key="1">
    <citation type="submission" date="2016-06" db="EMBL/GenBank/DDBJ databases">
        <title>Draft Genome sequence of the fungus Inonotus baumii.</title>
        <authorList>
            <person name="Zhu H."/>
            <person name="Lin W."/>
        </authorList>
    </citation>
    <scope>NUCLEOTIDE SEQUENCE</scope>
    <source>
        <strain evidence="3">821</strain>
    </source>
</reference>
<dbReference type="AlphaFoldDB" id="A0A9Q5HQR1"/>
<organism evidence="3 4">
    <name type="scientific">Sanghuangporus baumii</name>
    <name type="common">Phellinus baumii</name>
    <dbReference type="NCBI Taxonomy" id="108892"/>
    <lineage>
        <taxon>Eukaryota</taxon>
        <taxon>Fungi</taxon>
        <taxon>Dikarya</taxon>
        <taxon>Basidiomycota</taxon>
        <taxon>Agaricomycotina</taxon>
        <taxon>Agaricomycetes</taxon>
        <taxon>Hymenochaetales</taxon>
        <taxon>Hymenochaetaceae</taxon>
        <taxon>Sanghuangporus</taxon>
    </lineage>
</organism>
<feature type="compositionally biased region" description="Polar residues" evidence="2">
    <location>
        <begin position="555"/>
        <end position="566"/>
    </location>
</feature>
<feature type="compositionally biased region" description="Basic and acidic residues" evidence="2">
    <location>
        <begin position="535"/>
        <end position="551"/>
    </location>
</feature>
<evidence type="ECO:0000256" key="1">
    <source>
        <dbReference type="SAM" id="Coils"/>
    </source>
</evidence>
<comment type="caution">
    <text evidence="3">The sequence shown here is derived from an EMBL/GenBank/DDBJ whole genome shotgun (WGS) entry which is preliminary data.</text>
</comment>
<feature type="compositionally biased region" description="Polar residues" evidence="2">
    <location>
        <begin position="474"/>
        <end position="498"/>
    </location>
</feature>
<feature type="region of interest" description="Disordered" evidence="2">
    <location>
        <begin position="670"/>
        <end position="701"/>
    </location>
</feature>
<feature type="compositionally biased region" description="Low complexity" evidence="2">
    <location>
        <begin position="984"/>
        <end position="994"/>
    </location>
</feature>
<keyword evidence="1" id="KW-0175">Coiled coil</keyword>
<feature type="compositionally biased region" description="Polar residues" evidence="2">
    <location>
        <begin position="874"/>
        <end position="896"/>
    </location>
</feature>
<feature type="compositionally biased region" description="Polar residues" evidence="2">
    <location>
        <begin position="639"/>
        <end position="653"/>
    </location>
</feature>
<feature type="region of interest" description="Disordered" evidence="2">
    <location>
        <begin position="474"/>
        <end position="507"/>
    </location>
</feature>
<dbReference type="OrthoDB" id="2592022at2759"/>
<feature type="region of interest" description="Disordered" evidence="2">
    <location>
        <begin position="522"/>
        <end position="619"/>
    </location>
</feature>
<protein>
    <submittedName>
        <fullName evidence="3">Uncharacterized protein</fullName>
    </submittedName>
</protein>
<feature type="region of interest" description="Disordered" evidence="2">
    <location>
        <begin position="941"/>
        <end position="960"/>
    </location>
</feature>
<feature type="region of interest" description="Disordered" evidence="2">
    <location>
        <begin position="635"/>
        <end position="655"/>
    </location>
</feature>
<gene>
    <name evidence="3" type="ORF">A7U60_g8876</name>
</gene>
<feature type="coiled-coil region" evidence="1">
    <location>
        <begin position="306"/>
        <end position="340"/>
    </location>
</feature>
<feature type="coiled-coil region" evidence="1">
    <location>
        <begin position="221"/>
        <end position="248"/>
    </location>
</feature>
<feature type="region of interest" description="Disordered" evidence="2">
    <location>
        <begin position="984"/>
        <end position="1011"/>
    </location>
</feature>